<evidence type="ECO:0000313" key="3">
    <source>
        <dbReference type="Proteomes" id="UP000037179"/>
    </source>
</evidence>
<evidence type="ECO:0000313" key="2">
    <source>
        <dbReference type="EMBL" id="GAP33299.1"/>
    </source>
</evidence>
<feature type="domain" description="DUF6879" evidence="1">
    <location>
        <begin position="2"/>
        <end position="113"/>
    </location>
</feature>
<dbReference type="GeneID" id="93372010"/>
<dbReference type="RefSeq" id="WP_220472714.1">
    <property type="nucleotide sequence ID" value="NZ_AP028459.1"/>
</dbReference>
<dbReference type="InterPro" id="IPR049244">
    <property type="entry name" value="DUF6879"/>
</dbReference>
<evidence type="ECO:0000259" key="1">
    <source>
        <dbReference type="Pfam" id="PF21806"/>
    </source>
</evidence>
<organism evidence="2 3">
    <name type="scientific">Nocardia seriolae</name>
    <dbReference type="NCBI Taxonomy" id="37332"/>
    <lineage>
        <taxon>Bacteria</taxon>
        <taxon>Bacillati</taxon>
        <taxon>Actinomycetota</taxon>
        <taxon>Actinomycetes</taxon>
        <taxon>Mycobacteriales</taxon>
        <taxon>Nocardiaceae</taxon>
        <taxon>Nocardia</taxon>
    </lineage>
</organism>
<comment type="caution">
    <text evidence="2">The sequence shown here is derived from an EMBL/GenBank/DDBJ whole genome shotgun (WGS) entry which is preliminary data.</text>
</comment>
<dbReference type="AlphaFoldDB" id="A0ABC9Z632"/>
<sequence length="118" mass="13753">MIQETTARGVHVRRARVVTVPHTDYTRWLLEVSHQNITAGEEIRYLSRQLIDTDRLTTDDWWLFDDEAVAFTVFEPAGRWAGGALTTDRKIVNYIREVRDLVWEAAIPHAEYLSRGNR</sequence>
<protein>
    <recommendedName>
        <fullName evidence="1">DUF6879 domain-containing protein</fullName>
    </recommendedName>
</protein>
<accession>A0ABC9Z632</accession>
<dbReference type="Proteomes" id="UP000037179">
    <property type="component" value="Unassembled WGS sequence"/>
</dbReference>
<gene>
    <name evidence="2" type="ORF">NSK11_contig00236-0006</name>
</gene>
<keyword evidence="3" id="KW-1185">Reference proteome</keyword>
<dbReference type="EMBL" id="BBYQ01000236">
    <property type="protein sequence ID" value="GAP33299.1"/>
    <property type="molecule type" value="Genomic_DNA"/>
</dbReference>
<dbReference type="Pfam" id="PF21806">
    <property type="entry name" value="DUF6879"/>
    <property type="match status" value="1"/>
</dbReference>
<reference evidence="2 3" key="2">
    <citation type="journal article" date="2016" name="Genome Announc.">
        <title>Draft Genome Sequence of Erythromycin- and Oxytetracycline-Sensitive Nocardia seriolae Strain U-1 (NBRC 110359).</title>
        <authorList>
            <person name="Imajoh M."/>
            <person name="Sukeda M."/>
            <person name="Shimizu M."/>
            <person name="Yamane J."/>
            <person name="Ohnishi K."/>
            <person name="Oshima S."/>
        </authorList>
    </citation>
    <scope>NUCLEOTIDE SEQUENCE [LARGE SCALE GENOMIC DNA]</scope>
    <source>
        <strain evidence="2 3">U-1</strain>
    </source>
</reference>
<proteinExistence type="predicted"/>
<reference evidence="3" key="1">
    <citation type="submission" date="2015-07" db="EMBL/GenBank/DDBJ databases">
        <title>Nocardia seriolae U-1 whole genome shotgun sequence.</title>
        <authorList>
            <person name="Imajoh M."/>
            <person name="Fukumoto Y."/>
            <person name="Sukeda M."/>
            <person name="Yamane J."/>
            <person name="Yamasaki K."/>
            <person name="Shimizu M."/>
            <person name="Ohnishi K."/>
            <person name="Oshima S."/>
        </authorList>
    </citation>
    <scope>NUCLEOTIDE SEQUENCE [LARGE SCALE GENOMIC DNA]</scope>
    <source>
        <strain evidence="3">U-1</strain>
    </source>
</reference>
<name>A0ABC9Z632_9NOCA</name>